<dbReference type="Pfam" id="PF00083">
    <property type="entry name" value="Sugar_tr"/>
    <property type="match status" value="1"/>
</dbReference>
<feature type="transmembrane region" description="Helical" evidence="6">
    <location>
        <begin position="296"/>
        <end position="315"/>
    </location>
</feature>
<evidence type="ECO:0000313" key="8">
    <source>
        <dbReference type="EMBL" id="EUB61931.1"/>
    </source>
</evidence>
<dbReference type="InterPro" id="IPR005828">
    <property type="entry name" value="MFS_sugar_transport-like"/>
</dbReference>
<dbReference type="InterPro" id="IPR036259">
    <property type="entry name" value="MFS_trans_sf"/>
</dbReference>
<dbReference type="STRING" id="6210.W6ULA8"/>
<feature type="transmembrane region" description="Helical" evidence="6">
    <location>
        <begin position="404"/>
        <end position="425"/>
    </location>
</feature>
<dbReference type="SUPFAM" id="SSF103473">
    <property type="entry name" value="MFS general substrate transporter"/>
    <property type="match status" value="1"/>
</dbReference>
<feature type="transmembrane region" description="Helical" evidence="6">
    <location>
        <begin position="235"/>
        <end position="255"/>
    </location>
</feature>
<dbReference type="RefSeq" id="XP_024353127.1">
    <property type="nucleotide sequence ID" value="XM_024492453.1"/>
</dbReference>
<dbReference type="Gene3D" id="1.20.1250.20">
    <property type="entry name" value="MFS general substrate transporter like domains"/>
    <property type="match status" value="1"/>
</dbReference>
<evidence type="ECO:0000256" key="2">
    <source>
        <dbReference type="ARBA" id="ARBA00022692"/>
    </source>
</evidence>
<feature type="compositionally biased region" description="Acidic residues" evidence="5">
    <location>
        <begin position="595"/>
        <end position="605"/>
    </location>
</feature>
<proteinExistence type="predicted"/>
<keyword evidence="3 6" id="KW-1133">Transmembrane helix</keyword>
<dbReference type="Proteomes" id="UP000019149">
    <property type="component" value="Unassembled WGS sequence"/>
</dbReference>
<feature type="transmembrane region" description="Helical" evidence="6">
    <location>
        <begin position="467"/>
        <end position="486"/>
    </location>
</feature>
<dbReference type="GO" id="GO:0022857">
    <property type="term" value="F:transmembrane transporter activity"/>
    <property type="evidence" value="ECO:0007669"/>
    <property type="project" value="InterPro"/>
</dbReference>
<dbReference type="EMBL" id="APAU02000016">
    <property type="protein sequence ID" value="EUB61931.1"/>
    <property type="molecule type" value="Genomic_DNA"/>
</dbReference>
<dbReference type="GeneID" id="36338919"/>
<evidence type="ECO:0000256" key="1">
    <source>
        <dbReference type="ARBA" id="ARBA00004141"/>
    </source>
</evidence>
<feature type="region of interest" description="Disordered" evidence="5">
    <location>
        <begin position="588"/>
        <end position="621"/>
    </location>
</feature>
<name>W6ULA8_ECHGR</name>
<dbReference type="CTD" id="36338919"/>
<evidence type="ECO:0000313" key="9">
    <source>
        <dbReference type="Proteomes" id="UP000019149"/>
    </source>
</evidence>
<dbReference type="PROSITE" id="PS50850">
    <property type="entry name" value="MFS"/>
    <property type="match status" value="1"/>
</dbReference>
<organism evidence="8 9">
    <name type="scientific">Echinococcus granulosus</name>
    <name type="common">Hydatid tapeworm</name>
    <dbReference type="NCBI Taxonomy" id="6210"/>
    <lineage>
        <taxon>Eukaryota</taxon>
        <taxon>Metazoa</taxon>
        <taxon>Spiralia</taxon>
        <taxon>Lophotrochozoa</taxon>
        <taxon>Platyhelminthes</taxon>
        <taxon>Cestoda</taxon>
        <taxon>Eucestoda</taxon>
        <taxon>Cyclophyllidea</taxon>
        <taxon>Taeniidae</taxon>
        <taxon>Echinococcus</taxon>
        <taxon>Echinococcus granulosus group</taxon>
    </lineage>
</organism>
<evidence type="ECO:0000256" key="5">
    <source>
        <dbReference type="SAM" id="MobiDB-lite"/>
    </source>
</evidence>
<keyword evidence="9" id="KW-1185">Reference proteome</keyword>
<dbReference type="GO" id="GO:0016020">
    <property type="term" value="C:membrane"/>
    <property type="evidence" value="ECO:0007669"/>
    <property type="project" value="UniProtKB-SubCell"/>
</dbReference>
<dbReference type="InterPro" id="IPR020846">
    <property type="entry name" value="MFS_dom"/>
</dbReference>
<comment type="caution">
    <text evidence="8">The sequence shown here is derived from an EMBL/GenBank/DDBJ whole genome shotgun (WGS) entry which is preliminary data.</text>
</comment>
<feature type="transmembrane region" description="Helical" evidence="6">
    <location>
        <begin position="267"/>
        <end position="290"/>
    </location>
</feature>
<accession>W6ULA8</accession>
<dbReference type="KEGG" id="egl:EGR_03204"/>
<dbReference type="OMA" id="QECQGLC"/>
<comment type="subcellular location">
    <subcellularLocation>
        <location evidence="1">Membrane</location>
        <topology evidence="1">Multi-pass membrane protein</topology>
    </subcellularLocation>
</comment>
<reference evidence="8 9" key="1">
    <citation type="journal article" date="2013" name="Nat. Genet.">
        <title>The genome of the hydatid tapeworm Echinococcus granulosus.</title>
        <authorList>
            <person name="Zheng H."/>
            <person name="Zhang W."/>
            <person name="Zhang L."/>
            <person name="Zhang Z."/>
            <person name="Li J."/>
            <person name="Lu G."/>
            <person name="Zhu Y."/>
            <person name="Wang Y."/>
            <person name="Huang Y."/>
            <person name="Liu J."/>
            <person name="Kang H."/>
            <person name="Chen J."/>
            <person name="Wang L."/>
            <person name="Chen A."/>
            <person name="Yu S."/>
            <person name="Gao Z."/>
            <person name="Jin L."/>
            <person name="Gu W."/>
            <person name="Wang Z."/>
            <person name="Zhao L."/>
            <person name="Shi B."/>
            <person name="Wen H."/>
            <person name="Lin R."/>
            <person name="Jones M.K."/>
            <person name="Brejova B."/>
            <person name="Vinar T."/>
            <person name="Zhao G."/>
            <person name="McManus D.P."/>
            <person name="Chen Z."/>
            <person name="Zhou Y."/>
            <person name="Wang S."/>
        </authorList>
    </citation>
    <scope>NUCLEOTIDE SEQUENCE [LARGE SCALE GENOMIC DNA]</scope>
</reference>
<feature type="transmembrane region" description="Helical" evidence="6">
    <location>
        <begin position="553"/>
        <end position="575"/>
    </location>
</feature>
<keyword evidence="2 6" id="KW-0812">Transmembrane</keyword>
<dbReference type="OrthoDB" id="5141738at2759"/>
<sequence>MDGGVKVPEAGFPFHRVEGDGKEGKLDEFTLKVDVDQILKRHAGNIGFVQLAMVTVSALTLPAAVYFPVFANAQLPHRCRMDQATEDRYRSEFNESISDSFDTVAALVGPWTSSTLPASMEDRAFGCHRYQPPIMSPITNQTQLSTIPCDKGYVYKFSPQQYPGGIVNEWDLVCDQAWKVPFSTSMYMVGMLVGFVAGGLAGDRFGRRLTALIACIFEGLSTIAVSLSPNFWCYVVFRFSLACSCSIKIAVLLVLCMEMTTAHQRSLINGIWTITICFLLRVMLSPLAYWFPDWRWLHGILCMGTFFSFPSIFLFPESPRWLVSQHRNADALHQLYKIYRVNLRMRLCKEKAAPVTEEEFIRRIQEEASTLKTNGSKSASSTHPPQSQFGQVLRTFRDRKMVQITVQCVLLFSGQLATTFGLIFYGRTVRANVYLVNFFNSATQIPATIISGLMYRYCKRRKLPIMVMYILSLVILTIASIYNWAVKPESDLVLNICCNLALILLAAALNMVFMYVPELFASEARALGLGMASGLGRVGGIICPFLNALDSVIFHGFPIIIYVAILFLELVNLFWLPDTSGRNLLDNLEQKKDGDEGEEEEEEEVVDVRDDGDGGVDEEDGEPIWASTVDELVASTHVIRPTTDIRDVTKACPFGRQTTSVVHSADEINV</sequence>
<feature type="transmembrane region" description="Helical" evidence="6">
    <location>
        <begin position="46"/>
        <end position="67"/>
    </location>
</feature>
<dbReference type="PANTHER" id="PTHR24064">
    <property type="entry name" value="SOLUTE CARRIER FAMILY 22 MEMBER"/>
    <property type="match status" value="1"/>
</dbReference>
<gene>
    <name evidence="8" type="ORF">EGR_03204</name>
</gene>
<feature type="transmembrane region" description="Helical" evidence="6">
    <location>
        <begin position="492"/>
        <end position="515"/>
    </location>
</feature>
<protein>
    <submittedName>
        <fullName evidence="8">Solute carrier family 22 member 6-B</fullName>
    </submittedName>
</protein>
<feature type="transmembrane region" description="Helical" evidence="6">
    <location>
        <begin position="185"/>
        <end position="202"/>
    </location>
</feature>
<keyword evidence="4 6" id="KW-0472">Membrane</keyword>
<dbReference type="AlphaFoldDB" id="W6ULA8"/>
<feature type="domain" description="Major facilitator superfamily (MFS) profile" evidence="7">
    <location>
        <begin position="98"/>
        <end position="580"/>
    </location>
</feature>
<evidence type="ECO:0000256" key="3">
    <source>
        <dbReference type="ARBA" id="ARBA00022989"/>
    </source>
</evidence>
<evidence type="ECO:0000256" key="4">
    <source>
        <dbReference type="ARBA" id="ARBA00023136"/>
    </source>
</evidence>
<evidence type="ECO:0000259" key="7">
    <source>
        <dbReference type="PROSITE" id="PS50850"/>
    </source>
</evidence>
<evidence type="ECO:0000256" key="6">
    <source>
        <dbReference type="SAM" id="Phobius"/>
    </source>
</evidence>
<feature type="transmembrane region" description="Helical" evidence="6">
    <location>
        <begin position="527"/>
        <end position="547"/>
    </location>
</feature>